<dbReference type="KEGG" id="mri:Mal4_18460"/>
<evidence type="ECO:0008006" key="4">
    <source>
        <dbReference type="Google" id="ProtNLM"/>
    </source>
</evidence>
<dbReference type="OrthoDB" id="240224at2"/>
<dbReference type="EMBL" id="CP036275">
    <property type="protein sequence ID" value="QDU37532.1"/>
    <property type="molecule type" value="Genomic_DNA"/>
</dbReference>
<evidence type="ECO:0000313" key="3">
    <source>
        <dbReference type="Proteomes" id="UP000320496"/>
    </source>
</evidence>
<proteinExistence type="predicted"/>
<dbReference type="RefSeq" id="WP_145368424.1">
    <property type="nucleotide sequence ID" value="NZ_CP036275.1"/>
</dbReference>
<keyword evidence="3" id="KW-1185">Reference proteome</keyword>
<accession>A0A517Z4V8</accession>
<evidence type="ECO:0000256" key="1">
    <source>
        <dbReference type="SAM" id="SignalP"/>
    </source>
</evidence>
<evidence type="ECO:0000313" key="2">
    <source>
        <dbReference type="EMBL" id="QDU37532.1"/>
    </source>
</evidence>
<sequence precursor="true">MHPDCRFRQAVLAAALLFVTLSPALADDRPATELLPDSTVLYAEMPRPAKLLGTILDHPLRSKIEALDAYEEAVGTDEFAEFQTVLGVIEAQIGMSWREAVEAVTENGITVAVDAESEGLAIIVDARDEESLRRVLETLMEIARSDARSKGNEDPYREKDYRGLTVYETKNGGFAVIGRKLVICNKKELGKYILDSHLDGGVETLAASARFQEARPGPDAEPTAWGYVDIGFLRDAGAAQDLFKGRADNPVGELLLGGLLEALQDTPFATASLDIAEEGVTLAFSMPHDPAGVSEAREYWFGPEATGTANPLPEDAANLFALTTYRDLSQFWLRAGDLFDENILDGFAEADSNLTTLFSGRDFGEEILGAFSPQVQFIARRQEFGETGPRPAIRLPAFALVFEMRDPETTQGEMRRIFQSLIGFLNVVGAMNGQPQLELGMQQDNDVELVTASYLPEAGEEDADDARINFNFAPSVGFAGKRFIVSSTSGLARQLSGSGDEDDRAAAATQANTAARLDVGELRTVLGENRSHLIAQNMLENGHTREEAEAEIGALEAIAGYFDDLSLQLVTAGERIELVLGLRLNVE</sequence>
<organism evidence="2 3">
    <name type="scientific">Maioricimonas rarisocia</name>
    <dbReference type="NCBI Taxonomy" id="2528026"/>
    <lineage>
        <taxon>Bacteria</taxon>
        <taxon>Pseudomonadati</taxon>
        <taxon>Planctomycetota</taxon>
        <taxon>Planctomycetia</taxon>
        <taxon>Planctomycetales</taxon>
        <taxon>Planctomycetaceae</taxon>
        <taxon>Maioricimonas</taxon>
    </lineage>
</organism>
<feature type="signal peptide" evidence="1">
    <location>
        <begin position="1"/>
        <end position="26"/>
    </location>
</feature>
<dbReference type="AlphaFoldDB" id="A0A517Z4V8"/>
<feature type="chain" id="PRO_5021866959" description="DUF3352 domain-containing protein" evidence="1">
    <location>
        <begin position="27"/>
        <end position="587"/>
    </location>
</feature>
<dbReference type="Proteomes" id="UP000320496">
    <property type="component" value="Chromosome"/>
</dbReference>
<reference evidence="2 3" key="1">
    <citation type="submission" date="2019-02" db="EMBL/GenBank/DDBJ databases">
        <title>Deep-cultivation of Planctomycetes and their phenomic and genomic characterization uncovers novel biology.</title>
        <authorList>
            <person name="Wiegand S."/>
            <person name="Jogler M."/>
            <person name="Boedeker C."/>
            <person name="Pinto D."/>
            <person name="Vollmers J."/>
            <person name="Rivas-Marin E."/>
            <person name="Kohn T."/>
            <person name="Peeters S.H."/>
            <person name="Heuer A."/>
            <person name="Rast P."/>
            <person name="Oberbeckmann S."/>
            <person name="Bunk B."/>
            <person name="Jeske O."/>
            <person name="Meyerdierks A."/>
            <person name="Storesund J.E."/>
            <person name="Kallscheuer N."/>
            <person name="Luecker S."/>
            <person name="Lage O.M."/>
            <person name="Pohl T."/>
            <person name="Merkel B.J."/>
            <person name="Hornburger P."/>
            <person name="Mueller R.-W."/>
            <person name="Bruemmer F."/>
            <person name="Labrenz M."/>
            <person name="Spormann A.M."/>
            <person name="Op den Camp H."/>
            <person name="Overmann J."/>
            <person name="Amann R."/>
            <person name="Jetten M.S.M."/>
            <person name="Mascher T."/>
            <person name="Medema M.H."/>
            <person name="Devos D.P."/>
            <person name="Kaster A.-K."/>
            <person name="Ovreas L."/>
            <person name="Rohde M."/>
            <person name="Galperin M.Y."/>
            <person name="Jogler C."/>
        </authorList>
    </citation>
    <scope>NUCLEOTIDE SEQUENCE [LARGE SCALE GENOMIC DNA]</scope>
    <source>
        <strain evidence="2 3">Mal4</strain>
    </source>
</reference>
<name>A0A517Z4V8_9PLAN</name>
<gene>
    <name evidence="2" type="ORF">Mal4_18460</name>
</gene>
<keyword evidence="1" id="KW-0732">Signal</keyword>
<protein>
    <recommendedName>
        <fullName evidence="4">DUF3352 domain-containing protein</fullName>
    </recommendedName>
</protein>